<dbReference type="Proteomes" id="UP001549921">
    <property type="component" value="Unassembled WGS sequence"/>
</dbReference>
<evidence type="ECO:0000256" key="1">
    <source>
        <dbReference type="SAM" id="SignalP"/>
    </source>
</evidence>
<dbReference type="AlphaFoldDB" id="A0ABD0TA15"/>
<organism evidence="2 3">
    <name type="scientific">Loxostege sticticalis</name>
    <name type="common">Beet webworm moth</name>
    <dbReference type="NCBI Taxonomy" id="481309"/>
    <lineage>
        <taxon>Eukaryota</taxon>
        <taxon>Metazoa</taxon>
        <taxon>Ecdysozoa</taxon>
        <taxon>Arthropoda</taxon>
        <taxon>Hexapoda</taxon>
        <taxon>Insecta</taxon>
        <taxon>Pterygota</taxon>
        <taxon>Neoptera</taxon>
        <taxon>Endopterygota</taxon>
        <taxon>Lepidoptera</taxon>
        <taxon>Glossata</taxon>
        <taxon>Ditrysia</taxon>
        <taxon>Pyraloidea</taxon>
        <taxon>Crambidae</taxon>
        <taxon>Pyraustinae</taxon>
        <taxon>Loxostege</taxon>
    </lineage>
</organism>
<accession>A0ABD0TA15</accession>
<sequence>MMWKTVFVACLAVGVLADFELPDADKQKMIKEVITAQCKKNGAEDKVADVENAGKTFVDCMKAQIDVSTIQKEIEEAKPNGALDEVFGKYCAKSPQLKGCFNALIDSVAPCLDANVRDQADSIKNGTAQLLDFVCYKDGDRIALFIAEGGPECFRDKAEKLRTCGENIKNSFTSIEDAKKLSLAEKCGKFDELSTCVVKALEECETPTPGNMAESLLKYVRKGSPCNTALPKN</sequence>
<protein>
    <submittedName>
        <fullName evidence="2">Uncharacterized protein</fullName>
    </submittedName>
</protein>
<dbReference type="Pfam" id="PF07165">
    <property type="entry name" value="DUF1397"/>
    <property type="match status" value="1"/>
</dbReference>
<dbReference type="InterPro" id="IPR009832">
    <property type="entry name" value="DUF1397"/>
</dbReference>
<dbReference type="PANTHER" id="PTHR20997">
    <property type="entry name" value="EG:BACR42I17.2 PROTEIN-RELATED"/>
    <property type="match status" value="1"/>
</dbReference>
<name>A0ABD0TA15_LOXSC</name>
<comment type="caution">
    <text evidence="2">The sequence shown here is derived from an EMBL/GenBank/DDBJ whole genome shotgun (WGS) entry which is preliminary data.</text>
</comment>
<evidence type="ECO:0000313" key="3">
    <source>
        <dbReference type="Proteomes" id="UP001549921"/>
    </source>
</evidence>
<feature type="signal peptide" evidence="1">
    <location>
        <begin position="1"/>
        <end position="17"/>
    </location>
</feature>
<dbReference type="EMBL" id="JBEDNZ010000007">
    <property type="protein sequence ID" value="KAL0840144.1"/>
    <property type="molecule type" value="Genomic_DNA"/>
</dbReference>
<feature type="chain" id="PRO_5044804099" evidence="1">
    <location>
        <begin position="18"/>
        <end position="233"/>
    </location>
</feature>
<proteinExistence type="predicted"/>
<keyword evidence="1" id="KW-0732">Signal</keyword>
<gene>
    <name evidence="2" type="ORF">ABMA28_015444</name>
</gene>
<evidence type="ECO:0000313" key="2">
    <source>
        <dbReference type="EMBL" id="KAL0840144.1"/>
    </source>
</evidence>
<dbReference type="PANTHER" id="PTHR20997:SF2">
    <property type="entry name" value="EG:BACR42I17.2 PROTEIN-RELATED"/>
    <property type="match status" value="1"/>
</dbReference>
<reference evidence="2 3" key="1">
    <citation type="submission" date="2024-06" db="EMBL/GenBank/DDBJ databases">
        <title>A chromosome-level genome assembly of beet webworm, Loxostege sticticalis.</title>
        <authorList>
            <person name="Zhang Y."/>
        </authorList>
    </citation>
    <scope>NUCLEOTIDE SEQUENCE [LARGE SCALE GENOMIC DNA]</scope>
    <source>
        <strain evidence="2">AQ028</strain>
        <tissue evidence="2">Male pupae</tissue>
    </source>
</reference>